<protein>
    <submittedName>
        <fullName evidence="1">Uncharacterized protein</fullName>
    </submittedName>
</protein>
<proteinExistence type="predicted"/>
<dbReference type="KEGG" id="vg:29122544"/>
<dbReference type="EMBL" id="KU594606">
    <property type="protein sequence ID" value="AMO43051.1"/>
    <property type="molecule type" value="Genomic_DNA"/>
</dbReference>
<evidence type="ECO:0000313" key="2">
    <source>
        <dbReference type="Proteomes" id="UP000203157"/>
    </source>
</evidence>
<keyword evidence="2" id="KW-1185">Reference proteome</keyword>
<dbReference type="GeneID" id="29122544"/>
<reference evidence="1 2" key="1">
    <citation type="submission" date="2016-01" db="EMBL/GenBank/DDBJ databases">
        <title>The genomic content and context of auxiliary metabolic genes in marine cyanophages.</title>
        <authorList>
            <person name="Marston M.F."/>
            <person name="Martiny J.B.H."/>
            <person name="Crummett L.T."/>
        </authorList>
    </citation>
    <scope>NUCLEOTIDE SEQUENCE [LARGE SCALE GENOMIC DNA]</scope>
    <source>
        <strain evidence="1">RW_108_0702</strain>
    </source>
</reference>
<sequence length="231" mass="27108">MSPQSAERFVYAWHNEGEIIKSGITTDIAYHNLKNYLHFDQLQLELGVSGDLLQRIESISNLTSPTDIIIDQLYYDAEGNYDGISLNPTRINEDFLPDTQFSAFVSILNENDYPYDFDLITDKIVVRPRKNYKESTYSLQSDNRGEDRVLDYKKFKPKKVRLDKSLTVGMYIDKIRDAWQIFSDQDVQYVYDQIDHPEQEINIEVIYNLDGSLDDVLVYKCEVRDFKVWRS</sequence>
<dbReference type="Proteomes" id="UP000203157">
    <property type="component" value="Segment"/>
</dbReference>
<accession>A0A127KM68</accession>
<dbReference type="RefSeq" id="YP_009301544.1">
    <property type="nucleotide sequence ID" value="NC_031235.1"/>
</dbReference>
<gene>
    <name evidence="1" type="ORF">R1080702_042</name>
</gene>
<evidence type="ECO:0000313" key="1">
    <source>
        <dbReference type="EMBL" id="AMO43051.1"/>
    </source>
</evidence>
<name>A0A127KM68_9CAUD</name>
<organism evidence="1 2">
    <name type="scientific">Cyanophage S-RIM32</name>
    <dbReference type="NCBI Taxonomy" id="1278479"/>
    <lineage>
        <taxon>Viruses</taxon>
        <taxon>Duplodnaviria</taxon>
        <taxon>Heunggongvirae</taxon>
        <taxon>Uroviricota</taxon>
        <taxon>Caudoviricetes</taxon>
        <taxon>Pantevenvirales</taxon>
        <taxon>Kyanoviridae</taxon>
        <taxon>Bristolvirus</taxon>
        <taxon>Bristolvirus rhodeisland</taxon>
    </lineage>
</organism>